<feature type="region of interest" description="Disordered" evidence="6">
    <location>
        <begin position="662"/>
        <end position="683"/>
    </location>
</feature>
<evidence type="ECO:0000313" key="10">
    <source>
        <dbReference type="Proteomes" id="UP000594263"/>
    </source>
</evidence>
<sequence>MAEAPDDEFSPETFSGTFESNIQPFFVLHKALARKVEKKAPAASAGKARRKIDLSPAKLRHCEGIEGGCGDGENERCMERLRMEAFDSVWSKIESTIQDVLKKFNVNLFDDIFQWVCESFEAINVCQTSRHVKANRSYPIITDAASKKISIGLVLTKNLDFVDDLLTFRDLGVHLKSHGCHVANLSSLDFSAKAGIGGCLKIMLRQFLMISSDAADISVLAAWYSEQGLSKPMVIIIDDMERCCGSVLADFILTLSEWVLKLPIVLVVGVSTTIDSARKLLPSNVLQYFSPSKFMLGSPAEKMDAIVEAVLVKQCSGFNIDYKVAAFMRSYFLRQDGTLTSFIRALKIACVQHFSRQLISKGLSTLFLVEDTLGMPFDMRSPLPEAMLKNKVVERTGEKFSHALAESTRRKNYWSSVLLCLHEAGKSDNIQLLDLFCEALDPEFHKFVASDKNTNLERELGAKMSSDYCVYPQSFKKNGFIRQAVNSVRDLHETQLSQILENWERHTADLDEINEKVKELRSIISDEGKGSLQESINASRRITSRSNLNMGKETANEKAASLIKSLVREYMRPFEELHCFENADNLQSALIGDPRRQIQVDLLDVQKILKCNCCSKKGTILLPTMHDTSILYTLAQEHGDLINLHDWYHSFKTIINPVVNEKNKKKKSGTPKKRKARDEEPASISEATIQARFCRAVTELQITGLLRMPSKRRPDYLQRVAFGL</sequence>
<dbReference type="GO" id="GO:0005656">
    <property type="term" value="C:nuclear pre-replicative complex"/>
    <property type="evidence" value="ECO:0007669"/>
    <property type="project" value="TreeGrafter"/>
</dbReference>
<comment type="subcellular location">
    <subcellularLocation>
        <location evidence="1">Nucleus</location>
    </subcellularLocation>
</comment>
<dbReference type="Pfam" id="PF07034">
    <property type="entry name" value="ORC3_N"/>
    <property type="match status" value="1"/>
</dbReference>
<evidence type="ECO:0000256" key="3">
    <source>
        <dbReference type="ARBA" id="ARBA00022705"/>
    </source>
</evidence>
<dbReference type="Proteomes" id="UP000594263">
    <property type="component" value="Unplaced"/>
</dbReference>
<evidence type="ECO:0000313" key="9">
    <source>
        <dbReference type="EnsemblPlants" id="Kaladp0058s0363.1.v1.1"/>
    </source>
</evidence>
<dbReference type="GO" id="GO:0003688">
    <property type="term" value="F:DNA replication origin binding"/>
    <property type="evidence" value="ECO:0007669"/>
    <property type="project" value="TreeGrafter"/>
</dbReference>
<evidence type="ECO:0000256" key="4">
    <source>
        <dbReference type="ARBA" id="ARBA00023125"/>
    </source>
</evidence>
<keyword evidence="3" id="KW-0235">DNA replication</keyword>
<protein>
    <recommendedName>
        <fullName evidence="11">Origin of replication complex subunit 3</fullName>
    </recommendedName>
</protein>
<organism evidence="9 10">
    <name type="scientific">Kalanchoe fedtschenkoi</name>
    <name type="common">Lavender scallops</name>
    <name type="synonym">South American air plant</name>
    <dbReference type="NCBI Taxonomy" id="63787"/>
    <lineage>
        <taxon>Eukaryota</taxon>
        <taxon>Viridiplantae</taxon>
        <taxon>Streptophyta</taxon>
        <taxon>Embryophyta</taxon>
        <taxon>Tracheophyta</taxon>
        <taxon>Spermatophyta</taxon>
        <taxon>Magnoliopsida</taxon>
        <taxon>eudicotyledons</taxon>
        <taxon>Gunneridae</taxon>
        <taxon>Pentapetalae</taxon>
        <taxon>Saxifragales</taxon>
        <taxon>Crassulaceae</taxon>
        <taxon>Kalanchoe</taxon>
    </lineage>
</organism>
<evidence type="ECO:0000256" key="1">
    <source>
        <dbReference type="ARBA" id="ARBA00004123"/>
    </source>
</evidence>
<dbReference type="AlphaFoldDB" id="A0A7N0UAB5"/>
<dbReference type="InterPro" id="IPR045667">
    <property type="entry name" value="ORC3_N"/>
</dbReference>
<dbReference type="GO" id="GO:0006270">
    <property type="term" value="P:DNA replication initiation"/>
    <property type="evidence" value="ECO:0007669"/>
    <property type="project" value="TreeGrafter"/>
</dbReference>
<comment type="similarity">
    <text evidence="2">Belongs to the ORC3 family.</text>
</comment>
<evidence type="ECO:0000256" key="2">
    <source>
        <dbReference type="ARBA" id="ARBA00010977"/>
    </source>
</evidence>
<evidence type="ECO:0000256" key="5">
    <source>
        <dbReference type="ARBA" id="ARBA00023242"/>
    </source>
</evidence>
<name>A0A7N0UAB5_KALFE</name>
<dbReference type="Gramene" id="Kaladp0058s0363.1.v1.1">
    <property type="protein sequence ID" value="Kaladp0058s0363.1.v1.1"/>
    <property type="gene ID" value="Kaladp0058s0363.v1.1"/>
</dbReference>
<keyword evidence="10" id="KW-1185">Reference proteome</keyword>
<keyword evidence="4" id="KW-0238">DNA-binding</keyword>
<proteinExistence type="inferred from homology"/>
<dbReference type="OMA" id="YCLMEHY"/>
<reference evidence="9" key="1">
    <citation type="submission" date="2021-01" db="UniProtKB">
        <authorList>
            <consortium name="EnsemblPlants"/>
        </authorList>
    </citation>
    <scope>IDENTIFICATION</scope>
</reference>
<dbReference type="GO" id="GO:0009744">
    <property type="term" value="P:response to sucrose"/>
    <property type="evidence" value="ECO:0007669"/>
    <property type="project" value="EnsemblPlants"/>
</dbReference>
<evidence type="ECO:0008006" key="11">
    <source>
        <dbReference type="Google" id="ProtNLM"/>
    </source>
</evidence>
<dbReference type="InterPro" id="IPR020795">
    <property type="entry name" value="ORC3"/>
</dbReference>
<accession>A0A7N0UAB5</accession>
<feature type="domain" description="Origin recognition complex subunit 3 N-terminal" evidence="7">
    <location>
        <begin position="72"/>
        <end position="357"/>
    </location>
</feature>
<evidence type="ECO:0000259" key="8">
    <source>
        <dbReference type="Pfam" id="PF18137"/>
    </source>
</evidence>
<dbReference type="Pfam" id="PF18137">
    <property type="entry name" value="WHD_ORC"/>
    <property type="match status" value="1"/>
</dbReference>
<dbReference type="GO" id="GO:0031261">
    <property type="term" value="C:DNA replication preinitiation complex"/>
    <property type="evidence" value="ECO:0007669"/>
    <property type="project" value="TreeGrafter"/>
</dbReference>
<dbReference type="GO" id="GO:0048527">
    <property type="term" value="P:lateral root development"/>
    <property type="evidence" value="ECO:0007669"/>
    <property type="project" value="EnsemblPlants"/>
</dbReference>
<dbReference type="CDD" id="cd20704">
    <property type="entry name" value="Orc3"/>
    <property type="match status" value="1"/>
</dbReference>
<feature type="compositionally biased region" description="Basic residues" evidence="6">
    <location>
        <begin position="663"/>
        <end position="675"/>
    </location>
</feature>
<dbReference type="EnsemblPlants" id="Kaladp0058s0363.1.v1.1">
    <property type="protein sequence ID" value="Kaladp0058s0363.1.v1.1"/>
    <property type="gene ID" value="Kaladp0058s0363.v1.1"/>
</dbReference>
<dbReference type="InterPro" id="IPR040855">
    <property type="entry name" value="ORC_WH_C"/>
</dbReference>
<feature type="domain" description="Origin recognition complex subunit 3 winged helix C-terminal" evidence="8">
    <location>
        <begin position="595"/>
        <end position="722"/>
    </location>
</feature>
<evidence type="ECO:0000259" key="7">
    <source>
        <dbReference type="Pfam" id="PF07034"/>
    </source>
</evidence>
<dbReference type="PANTHER" id="PTHR12748:SF0">
    <property type="entry name" value="ORIGIN RECOGNITION COMPLEX SUBUNIT 3"/>
    <property type="match status" value="1"/>
</dbReference>
<dbReference type="PANTHER" id="PTHR12748">
    <property type="entry name" value="ORIGIN RECOGNITION COMPLEX SUBUNIT 3"/>
    <property type="match status" value="1"/>
</dbReference>
<evidence type="ECO:0000256" key="6">
    <source>
        <dbReference type="SAM" id="MobiDB-lite"/>
    </source>
</evidence>
<keyword evidence="5" id="KW-0539">Nucleus</keyword>
<dbReference type="GO" id="GO:0005664">
    <property type="term" value="C:nuclear origin of replication recognition complex"/>
    <property type="evidence" value="ECO:0007669"/>
    <property type="project" value="InterPro"/>
</dbReference>